<keyword evidence="1" id="KW-0732">Signal</keyword>
<feature type="signal peptide" evidence="1">
    <location>
        <begin position="1"/>
        <end position="21"/>
    </location>
</feature>
<dbReference type="EMBL" id="AP035785">
    <property type="protein sequence ID" value="BFO72151.1"/>
    <property type="molecule type" value="Genomic_DNA"/>
</dbReference>
<dbReference type="PANTHER" id="PTHR35040">
    <property type="match status" value="1"/>
</dbReference>
<accession>A0AB33IR21</accession>
<reference evidence="2" key="1">
    <citation type="submission" date="2024-07" db="EMBL/GenBank/DDBJ databases">
        <title>Complete genome sequence of Prevotella sp. YM-2024 GTC17253.</title>
        <authorList>
            <person name="Hayashi M."/>
            <person name="Muto Y."/>
            <person name="Tanaka K."/>
            <person name="Niwa H."/>
        </authorList>
    </citation>
    <scope>NUCLEOTIDE SEQUENCE</scope>
    <source>
        <strain evidence="2">GTC17253</strain>
    </source>
</reference>
<dbReference type="AlphaFoldDB" id="A0AB33IR21"/>
<proteinExistence type="predicted"/>
<feature type="chain" id="PRO_5044196567" evidence="1">
    <location>
        <begin position="22"/>
        <end position="323"/>
    </location>
</feature>
<protein>
    <submittedName>
        <fullName evidence="2">Uncharacterized protein</fullName>
    </submittedName>
</protein>
<dbReference type="SUPFAM" id="SSF51445">
    <property type="entry name" value="(Trans)glycosidases"/>
    <property type="match status" value="1"/>
</dbReference>
<name>A0AB33IR21_9BACT</name>
<evidence type="ECO:0000313" key="2">
    <source>
        <dbReference type="EMBL" id="BFO72151.1"/>
    </source>
</evidence>
<gene>
    <name evidence="2" type="ORF">GTC17253_21170</name>
</gene>
<organism evidence="2">
    <name type="scientific">Prevotella sp. GTC17253</name>
    <dbReference type="NCBI Taxonomy" id="3236793"/>
    <lineage>
        <taxon>Bacteria</taxon>
        <taxon>Pseudomonadati</taxon>
        <taxon>Bacteroidota</taxon>
        <taxon>Bacteroidia</taxon>
        <taxon>Bacteroidales</taxon>
        <taxon>Prevotellaceae</taxon>
        <taxon>Prevotella</taxon>
    </lineage>
</organism>
<evidence type="ECO:0000256" key="1">
    <source>
        <dbReference type="SAM" id="SignalP"/>
    </source>
</evidence>
<dbReference type="InterPro" id="IPR017853">
    <property type="entry name" value="GH"/>
</dbReference>
<sequence length="323" mass="36980">MKTQKVSIVTSLMLSFIIIFCACNNELTDETQENPVEESAKERSYAPISYHWPDLDKGDASVWKQYFRAGGLSFVILNHSENDWTDKTRINIYKRAGEEAKAAGAKKVLYYVPTHKGMAGNPTKWGEGRADAAKWSKEYILEVLDHCKKNYPIFEGVFLDEFSSCMGSHAERLDWYRDLVQSIKARYGKDFYIVGNPGTTIADGLLDIPVDTYMTIETTADEYLSATPKTWYQPTKKMIRQPSNRIWHVVYGVKKEQLKDVYEKAYKLNVGHLYVTDLNLVPGDDKLGIPTESPYKNPPADWVIAPMKAWYTGTLDEYWKTHP</sequence>
<dbReference type="PROSITE" id="PS51257">
    <property type="entry name" value="PROKAR_LIPOPROTEIN"/>
    <property type="match status" value="1"/>
</dbReference>
<dbReference type="Pfam" id="PF12138">
    <property type="entry name" value="Spherulin4"/>
    <property type="match status" value="1"/>
</dbReference>
<dbReference type="PANTHER" id="PTHR35040:SF7">
    <property type="entry name" value="FIBRONECTIN TYPE-III DOMAIN-CONTAINING PROTEIN-RELATED"/>
    <property type="match status" value="1"/>
</dbReference>
<dbReference type="InterPro" id="IPR021986">
    <property type="entry name" value="Spherulin4"/>
</dbReference>